<comment type="caution">
    <text evidence="2">The sequence shown here is derived from an EMBL/GenBank/DDBJ whole genome shotgun (WGS) entry which is preliminary data.</text>
</comment>
<keyword evidence="1" id="KW-0472">Membrane</keyword>
<keyword evidence="1" id="KW-1133">Transmembrane helix</keyword>
<evidence type="ECO:0000313" key="2">
    <source>
        <dbReference type="EMBL" id="KTG09061.1"/>
    </source>
</evidence>
<evidence type="ECO:0000313" key="3">
    <source>
        <dbReference type="Proteomes" id="UP000054387"/>
    </source>
</evidence>
<dbReference type="EMBL" id="LOPU01000029">
    <property type="protein sequence ID" value="KTG09061.1"/>
    <property type="molecule type" value="Genomic_DNA"/>
</dbReference>
<feature type="transmembrane region" description="Helical" evidence="1">
    <location>
        <begin position="78"/>
        <end position="99"/>
    </location>
</feature>
<feature type="transmembrane region" description="Helical" evidence="1">
    <location>
        <begin position="52"/>
        <end position="71"/>
    </location>
</feature>
<dbReference type="STRING" id="1514971.AUR64_14765"/>
<keyword evidence="1" id="KW-0812">Transmembrane</keyword>
<dbReference type="Proteomes" id="UP000054387">
    <property type="component" value="Unassembled WGS sequence"/>
</dbReference>
<dbReference type="AlphaFoldDB" id="A0A0W1R851"/>
<name>A0A0W1R851_9EURY</name>
<protein>
    <submittedName>
        <fullName evidence="2">Uncharacterized protein</fullName>
    </submittedName>
</protein>
<evidence type="ECO:0000256" key="1">
    <source>
        <dbReference type="SAM" id="Phobius"/>
    </source>
</evidence>
<organism evidence="2 3">
    <name type="scientific">Haloprofundus marisrubri</name>
    <dbReference type="NCBI Taxonomy" id="1514971"/>
    <lineage>
        <taxon>Archaea</taxon>
        <taxon>Methanobacteriati</taxon>
        <taxon>Methanobacteriota</taxon>
        <taxon>Stenosarchaea group</taxon>
        <taxon>Halobacteria</taxon>
        <taxon>Halobacteriales</taxon>
        <taxon>Haloferacaceae</taxon>
        <taxon>Haloprofundus</taxon>
    </lineage>
</organism>
<feature type="transmembrane region" description="Helical" evidence="1">
    <location>
        <begin position="119"/>
        <end position="146"/>
    </location>
</feature>
<proteinExistence type="predicted"/>
<accession>A0A0W1R851</accession>
<gene>
    <name evidence="2" type="ORF">AUR64_14765</name>
</gene>
<reference evidence="2 3" key="1">
    <citation type="submission" date="2015-12" db="EMBL/GenBank/DDBJ databases">
        <title>Haloprofundus marisrubri gen. nov., sp. nov., an extremely halophilic archaeon isolated from the Discovery deep brine-seawater interface in the Red Sea.</title>
        <authorList>
            <person name="Zhang G."/>
            <person name="Stingl U."/>
            <person name="Rashid M."/>
        </authorList>
    </citation>
    <scope>NUCLEOTIDE SEQUENCE [LARGE SCALE GENOMIC DNA]</scope>
    <source>
        <strain evidence="2 3">SB9</strain>
    </source>
</reference>
<sequence>MTSREVHLVSTVPVAFLAVAVGHHPAVALPLVVGVLLPELDAFREETHRSWLLHTFLFPTLLYQAALRLGLLSALPAVATTIHFLALGMGLHFVADYVYPRTQTNPGAEWPVRPVGFSSPWGLLWLGISWAIQWYGYLAAAFLPWLGGV</sequence>
<keyword evidence="3" id="KW-1185">Reference proteome</keyword>